<dbReference type="Gene3D" id="1.10.238.160">
    <property type="match status" value="1"/>
</dbReference>
<sequence length="109" mass="12098">MVVSMEEADLQRIAEAVIKALSPRIEALAAKLAVAPETRQVLQPPPSPARSAGDVVRRSELPRMTGLSKTTLWRLERAGEFPARHQLSNGRVGWRRSDVEAWCASRQRA</sequence>
<dbReference type="RefSeq" id="WP_039645102.1">
    <property type="nucleotide sequence ID" value="NZ_JXBL01000001.1"/>
</dbReference>
<dbReference type="Proteomes" id="UP000031433">
    <property type="component" value="Unassembled WGS sequence"/>
</dbReference>
<dbReference type="SUPFAM" id="SSF46955">
    <property type="entry name" value="Putative DNA-binding domain"/>
    <property type="match status" value="1"/>
</dbReference>
<reference evidence="2 3" key="1">
    <citation type="submission" date="2015-01" db="EMBL/GenBank/DDBJ databases">
        <title>Genome sequence of the anaerobic bacterium Geobacter soli GSS01, a dissimilatory Fe(III) reducer from soil.</title>
        <authorList>
            <person name="Yang G."/>
            <person name="Zhou S."/>
        </authorList>
    </citation>
    <scope>NUCLEOTIDE SEQUENCE [LARGE SCALE GENOMIC DNA]</scope>
    <source>
        <strain evidence="2 3">GSS01</strain>
    </source>
</reference>
<dbReference type="Pfam" id="PF05930">
    <property type="entry name" value="Phage_AlpA"/>
    <property type="match status" value="1"/>
</dbReference>
<evidence type="ECO:0000313" key="2">
    <source>
        <dbReference type="EMBL" id="KIE42487.1"/>
    </source>
</evidence>
<dbReference type="InterPro" id="IPR009061">
    <property type="entry name" value="DNA-bd_dom_put_sf"/>
</dbReference>
<proteinExistence type="predicted"/>
<comment type="caution">
    <text evidence="2">The sequence shown here is derived from an EMBL/GenBank/DDBJ whole genome shotgun (WGS) entry which is preliminary data.</text>
</comment>
<feature type="region of interest" description="Disordered" evidence="1">
    <location>
        <begin position="38"/>
        <end position="61"/>
    </location>
</feature>
<dbReference type="InterPro" id="IPR010260">
    <property type="entry name" value="AlpA"/>
</dbReference>
<gene>
    <name evidence="2" type="ORF">SE37_07500</name>
</gene>
<keyword evidence="3" id="KW-1185">Reference proteome</keyword>
<evidence type="ECO:0000256" key="1">
    <source>
        <dbReference type="SAM" id="MobiDB-lite"/>
    </source>
</evidence>
<name>A0A0C1QPH5_9BACT</name>
<protein>
    <recommendedName>
        <fullName evidence="4">AlpA family transcriptional regulator</fullName>
    </recommendedName>
</protein>
<evidence type="ECO:0000313" key="3">
    <source>
        <dbReference type="Proteomes" id="UP000031433"/>
    </source>
</evidence>
<organism evidence="2 3">
    <name type="scientific">Geobacter soli</name>
    <dbReference type="NCBI Taxonomy" id="1510391"/>
    <lineage>
        <taxon>Bacteria</taxon>
        <taxon>Pseudomonadati</taxon>
        <taxon>Thermodesulfobacteriota</taxon>
        <taxon>Desulfuromonadia</taxon>
        <taxon>Geobacterales</taxon>
        <taxon>Geobacteraceae</taxon>
        <taxon>Geobacter</taxon>
    </lineage>
</organism>
<accession>A0A0C1QPH5</accession>
<evidence type="ECO:0008006" key="4">
    <source>
        <dbReference type="Google" id="ProtNLM"/>
    </source>
</evidence>
<dbReference type="AlphaFoldDB" id="A0A0C1QPH5"/>
<dbReference type="EMBL" id="JXBL01000001">
    <property type="protein sequence ID" value="KIE42487.1"/>
    <property type="molecule type" value="Genomic_DNA"/>
</dbReference>